<sequence length="71" mass="7320">MILVPGWMWRRGPVGRGAGAGLAAGVFCGTFVLLEPGSWPGAAAVVLVVLSLFSGIRVARCTGRLWPEAGP</sequence>
<dbReference type="RefSeq" id="WP_392819052.1">
    <property type="nucleotide sequence ID" value="NZ_JBICYV010000010.1"/>
</dbReference>
<reference evidence="2 3" key="1">
    <citation type="submission" date="2024-10" db="EMBL/GenBank/DDBJ databases">
        <title>The Natural Products Discovery Center: Release of the First 8490 Sequenced Strains for Exploring Actinobacteria Biosynthetic Diversity.</title>
        <authorList>
            <person name="Kalkreuter E."/>
            <person name="Kautsar S.A."/>
            <person name="Yang D."/>
            <person name="Bader C.D."/>
            <person name="Teijaro C.N."/>
            <person name="Fluegel L."/>
            <person name="Davis C.M."/>
            <person name="Simpson J.R."/>
            <person name="Lauterbach L."/>
            <person name="Steele A.D."/>
            <person name="Gui C."/>
            <person name="Meng S."/>
            <person name="Li G."/>
            <person name="Viehrig K."/>
            <person name="Ye F."/>
            <person name="Su P."/>
            <person name="Kiefer A.F."/>
            <person name="Nichols A."/>
            <person name="Cepeda A.J."/>
            <person name="Yan W."/>
            <person name="Fan B."/>
            <person name="Jiang Y."/>
            <person name="Adhikari A."/>
            <person name="Zheng C.-J."/>
            <person name="Schuster L."/>
            <person name="Cowan T.M."/>
            <person name="Smanski M.J."/>
            <person name="Chevrette M.G."/>
            <person name="De Carvalho L.P.S."/>
            <person name="Shen B."/>
        </authorList>
    </citation>
    <scope>NUCLEOTIDE SEQUENCE [LARGE SCALE GENOMIC DNA]</scope>
    <source>
        <strain evidence="2 3">NPDC048320</strain>
    </source>
</reference>
<name>A0ABW7BA47_9ACTN</name>
<keyword evidence="1" id="KW-0472">Membrane</keyword>
<evidence type="ECO:0000313" key="2">
    <source>
        <dbReference type="EMBL" id="MFG3012938.1"/>
    </source>
</evidence>
<protein>
    <submittedName>
        <fullName evidence="2">Uncharacterized protein</fullName>
    </submittedName>
</protein>
<keyword evidence="3" id="KW-1185">Reference proteome</keyword>
<keyword evidence="1" id="KW-0812">Transmembrane</keyword>
<organism evidence="2 3">
    <name type="scientific">Streptomyces cinerochromogenes</name>
    <dbReference type="NCBI Taxonomy" id="66422"/>
    <lineage>
        <taxon>Bacteria</taxon>
        <taxon>Bacillati</taxon>
        <taxon>Actinomycetota</taxon>
        <taxon>Actinomycetes</taxon>
        <taxon>Kitasatosporales</taxon>
        <taxon>Streptomycetaceae</taxon>
        <taxon>Streptomyces</taxon>
    </lineage>
</organism>
<keyword evidence="1" id="KW-1133">Transmembrane helix</keyword>
<proteinExistence type="predicted"/>
<dbReference type="Proteomes" id="UP001604267">
    <property type="component" value="Unassembled WGS sequence"/>
</dbReference>
<evidence type="ECO:0000313" key="3">
    <source>
        <dbReference type="Proteomes" id="UP001604267"/>
    </source>
</evidence>
<evidence type="ECO:0000256" key="1">
    <source>
        <dbReference type="SAM" id="Phobius"/>
    </source>
</evidence>
<dbReference type="EMBL" id="JBICYV010000010">
    <property type="protein sequence ID" value="MFG3012938.1"/>
    <property type="molecule type" value="Genomic_DNA"/>
</dbReference>
<feature type="transmembrane region" description="Helical" evidence="1">
    <location>
        <begin position="12"/>
        <end position="33"/>
    </location>
</feature>
<gene>
    <name evidence="2" type="ORF">ACGFZB_21210</name>
</gene>
<feature type="transmembrane region" description="Helical" evidence="1">
    <location>
        <begin position="39"/>
        <end position="59"/>
    </location>
</feature>
<comment type="caution">
    <text evidence="2">The sequence shown here is derived from an EMBL/GenBank/DDBJ whole genome shotgun (WGS) entry which is preliminary data.</text>
</comment>
<accession>A0ABW7BA47</accession>